<dbReference type="NCBIfam" id="NF005685">
    <property type="entry name" value="PRK07483.1"/>
    <property type="match status" value="1"/>
</dbReference>
<dbReference type="CDD" id="cd00610">
    <property type="entry name" value="OAT_like"/>
    <property type="match status" value="1"/>
</dbReference>
<dbReference type="InterPro" id="IPR049704">
    <property type="entry name" value="Aminotrans_3_PPA_site"/>
</dbReference>
<comment type="similarity">
    <text evidence="1 3">Belongs to the class-III pyridoxal-phosphate-dependent aminotransferase family.</text>
</comment>
<proteinExistence type="inferred from homology"/>
<keyword evidence="6" id="KW-1185">Reference proteome</keyword>
<dbReference type="GeneID" id="19128063"/>
<evidence type="ECO:0000313" key="6">
    <source>
        <dbReference type="Proteomes" id="UP000054032"/>
    </source>
</evidence>
<dbReference type="GO" id="GO:0008483">
    <property type="term" value="F:transaminase activity"/>
    <property type="evidence" value="ECO:0007669"/>
    <property type="project" value="InterPro"/>
</dbReference>
<sequence length="494" mass="53507">MAPGLLAESGQSATSTPKPSPAPSTIPATLSNYENNSALLHRSLNEHPHEVTYASGCYLTLSNGRKILDACGGAAVAVLGHGNQEVTAATVAQMNKVSYVHTGFYTTSSAEDLAECILSESMNHGLEKAYFVGSGSEANEAAMKLARQYFWEQGQTQRTHFVSRRLGYHGNTIASMSLSTNISRKVPYDGAITLPNVSYVSPAYPYRSPLQDESDEAYVAYLVEDLDAEFQRIGPHNVIAFFAETVVGATSGCVAPPHGYFAAVQKLCDSYGILVILDEVMCGMGRTGTYFAFEQENIQPDIVTIGKGLGGGFAPIAGVLIGKKVVDVLRRGTASFNHGHTYQAHPVSCATALAVQQIIQRDQLVRRCAEMGVLLDSLLRHAFQGCRFVGDIRGRGLFYAVEFVAERSSKTRLRPSLRFASRVQCLAFEKGVAIYPGPTNSAGTESDHILLAPPYNISVDELEKVVKALKEAYCEVEQEVELLYLQEKSVALKL</sequence>
<dbReference type="PANTHER" id="PTHR43094:SF1">
    <property type="entry name" value="AMINOTRANSFERASE CLASS-III"/>
    <property type="match status" value="1"/>
</dbReference>
<name>W6Z4L6_COCMI</name>
<protein>
    <submittedName>
        <fullName evidence="5">Uncharacterized protein</fullName>
    </submittedName>
</protein>
<organism evidence="5 6">
    <name type="scientific">Bipolaris oryzae ATCC 44560</name>
    <dbReference type="NCBI Taxonomy" id="930090"/>
    <lineage>
        <taxon>Eukaryota</taxon>
        <taxon>Fungi</taxon>
        <taxon>Dikarya</taxon>
        <taxon>Ascomycota</taxon>
        <taxon>Pezizomycotina</taxon>
        <taxon>Dothideomycetes</taxon>
        <taxon>Pleosporomycetidae</taxon>
        <taxon>Pleosporales</taxon>
        <taxon>Pleosporineae</taxon>
        <taxon>Pleosporaceae</taxon>
        <taxon>Bipolaris</taxon>
    </lineage>
</organism>
<dbReference type="STRING" id="930090.W6Z4L6"/>
<dbReference type="OrthoDB" id="5419315at2759"/>
<evidence type="ECO:0000256" key="1">
    <source>
        <dbReference type="ARBA" id="ARBA00008954"/>
    </source>
</evidence>
<dbReference type="EMBL" id="KI963963">
    <property type="protein sequence ID" value="EUC46672.1"/>
    <property type="molecule type" value="Genomic_DNA"/>
</dbReference>
<dbReference type="InterPro" id="IPR015424">
    <property type="entry name" value="PyrdxlP-dep_Trfase"/>
</dbReference>
<dbReference type="PANTHER" id="PTHR43094">
    <property type="entry name" value="AMINOTRANSFERASE"/>
    <property type="match status" value="1"/>
</dbReference>
<dbReference type="PROSITE" id="PS00600">
    <property type="entry name" value="AA_TRANSFER_CLASS_3"/>
    <property type="match status" value="1"/>
</dbReference>
<dbReference type="InterPro" id="IPR015422">
    <property type="entry name" value="PyrdxlP-dep_Trfase_small"/>
</dbReference>
<dbReference type="KEGG" id="bor:COCMIDRAFT_92373"/>
<dbReference type="Gene3D" id="3.90.1150.10">
    <property type="entry name" value="Aspartate Aminotransferase, domain 1"/>
    <property type="match status" value="1"/>
</dbReference>
<evidence type="ECO:0000313" key="5">
    <source>
        <dbReference type="EMBL" id="EUC46672.1"/>
    </source>
</evidence>
<dbReference type="HOGENOM" id="CLU_016922_4_0_1"/>
<dbReference type="GO" id="GO:0030170">
    <property type="term" value="F:pyridoxal phosphate binding"/>
    <property type="evidence" value="ECO:0007669"/>
    <property type="project" value="InterPro"/>
</dbReference>
<accession>W6Z4L6</accession>
<dbReference type="Pfam" id="PF00202">
    <property type="entry name" value="Aminotran_3"/>
    <property type="match status" value="1"/>
</dbReference>
<reference evidence="5 6" key="1">
    <citation type="journal article" date="2013" name="PLoS Genet.">
        <title>Comparative genome structure, secondary metabolite, and effector coding capacity across Cochliobolus pathogens.</title>
        <authorList>
            <person name="Condon B.J."/>
            <person name="Leng Y."/>
            <person name="Wu D."/>
            <person name="Bushley K.E."/>
            <person name="Ohm R.A."/>
            <person name="Otillar R."/>
            <person name="Martin J."/>
            <person name="Schackwitz W."/>
            <person name="Grimwood J."/>
            <person name="MohdZainudin N."/>
            <person name="Xue C."/>
            <person name="Wang R."/>
            <person name="Manning V.A."/>
            <person name="Dhillon B."/>
            <person name="Tu Z.J."/>
            <person name="Steffenson B.J."/>
            <person name="Salamov A."/>
            <person name="Sun H."/>
            <person name="Lowry S."/>
            <person name="LaButti K."/>
            <person name="Han J."/>
            <person name="Copeland A."/>
            <person name="Lindquist E."/>
            <person name="Barry K."/>
            <person name="Schmutz J."/>
            <person name="Baker S.E."/>
            <person name="Ciuffetti L.M."/>
            <person name="Grigoriev I.V."/>
            <person name="Zhong S."/>
            <person name="Turgeon B.G."/>
        </authorList>
    </citation>
    <scope>NUCLEOTIDE SEQUENCE [LARGE SCALE GENOMIC DNA]</scope>
    <source>
        <strain evidence="5 6">ATCC 44560</strain>
    </source>
</reference>
<keyword evidence="2 3" id="KW-0663">Pyridoxal phosphate</keyword>
<evidence type="ECO:0000256" key="4">
    <source>
        <dbReference type="SAM" id="MobiDB-lite"/>
    </source>
</evidence>
<dbReference type="Proteomes" id="UP000054032">
    <property type="component" value="Unassembled WGS sequence"/>
</dbReference>
<dbReference type="InterPro" id="IPR005814">
    <property type="entry name" value="Aminotrans_3"/>
</dbReference>
<dbReference type="AlphaFoldDB" id="W6Z4L6"/>
<dbReference type="SUPFAM" id="SSF53383">
    <property type="entry name" value="PLP-dependent transferases"/>
    <property type="match status" value="1"/>
</dbReference>
<dbReference type="InterPro" id="IPR015421">
    <property type="entry name" value="PyrdxlP-dep_Trfase_major"/>
</dbReference>
<dbReference type="GO" id="GO:0005829">
    <property type="term" value="C:cytosol"/>
    <property type="evidence" value="ECO:0007669"/>
    <property type="project" value="TreeGrafter"/>
</dbReference>
<gene>
    <name evidence="5" type="ORF">COCMIDRAFT_92373</name>
</gene>
<dbReference type="Gene3D" id="3.40.640.10">
    <property type="entry name" value="Type I PLP-dependent aspartate aminotransferase-like (Major domain)"/>
    <property type="match status" value="1"/>
</dbReference>
<evidence type="ECO:0000256" key="2">
    <source>
        <dbReference type="ARBA" id="ARBA00022898"/>
    </source>
</evidence>
<dbReference type="RefSeq" id="XP_007686868.1">
    <property type="nucleotide sequence ID" value="XM_007688678.1"/>
</dbReference>
<evidence type="ECO:0000256" key="3">
    <source>
        <dbReference type="RuleBase" id="RU003560"/>
    </source>
</evidence>
<dbReference type="eggNOG" id="KOG1404">
    <property type="taxonomic scope" value="Eukaryota"/>
</dbReference>
<feature type="region of interest" description="Disordered" evidence="4">
    <location>
        <begin position="1"/>
        <end position="26"/>
    </location>
</feature>